<reference evidence="7" key="1">
    <citation type="submission" date="2022-06" db="EMBL/GenBank/DDBJ databases">
        <title>Sneathiella actinostolidae sp. nov., isolated from a sea anemonein the Western Pacific Ocean.</title>
        <authorList>
            <person name="Wei M.J."/>
        </authorList>
    </citation>
    <scope>NUCLEOTIDE SEQUENCE</scope>
    <source>
        <strain evidence="7">PHK-P5</strain>
    </source>
</reference>
<protein>
    <recommendedName>
        <fullName evidence="2 5">Basal-body rod modification protein FlgD</fullName>
    </recommendedName>
</protein>
<proteinExistence type="inferred from homology"/>
<dbReference type="Proteomes" id="UP001056291">
    <property type="component" value="Chromosome"/>
</dbReference>
<evidence type="ECO:0000313" key="7">
    <source>
        <dbReference type="EMBL" id="USG60500.1"/>
    </source>
</evidence>
<dbReference type="Pfam" id="PF03963">
    <property type="entry name" value="FlgD"/>
    <property type="match status" value="1"/>
</dbReference>
<dbReference type="Gene3D" id="2.60.40.4070">
    <property type="match status" value="1"/>
</dbReference>
<dbReference type="RefSeq" id="WP_251933381.1">
    <property type="nucleotide sequence ID" value="NZ_CP098747.1"/>
</dbReference>
<comment type="function">
    <text evidence="4 5">Required for flagellar hook formation. May act as a scaffolding protein.</text>
</comment>
<accession>A0ABY4VZZ2</accession>
<dbReference type="Pfam" id="PF13860">
    <property type="entry name" value="FlgD_ig"/>
    <property type="match status" value="1"/>
</dbReference>
<evidence type="ECO:0000256" key="2">
    <source>
        <dbReference type="ARBA" id="ARBA00016013"/>
    </source>
</evidence>
<organism evidence="7 8">
    <name type="scientific">Sneathiella marina</name>
    <dbReference type="NCBI Taxonomy" id="2950108"/>
    <lineage>
        <taxon>Bacteria</taxon>
        <taxon>Pseudomonadati</taxon>
        <taxon>Pseudomonadota</taxon>
        <taxon>Alphaproteobacteria</taxon>
        <taxon>Sneathiellales</taxon>
        <taxon>Sneathiellaceae</taxon>
        <taxon>Sneathiella</taxon>
    </lineage>
</organism>
<name>A0ABY4VZZ2_9PROT</name>
<evidence type="ECO:0000256" key="3">
    <source>
        <dbReference type="ARBA" id="ARBA00022795"/>
    </source>
</evidence>
<comment type="similarity">
    <text evidence="1 5">Belongs to the FlgD family.</text>
</comment>
<evidence type="ECO:0000259" key="6">
    <source>
        <dbReference type="Pfam" id="PF13860"/>
    </source>
</evidence>
<evidence type="ECO:0000256" key="5">
    <source>
        <dbReference type="RuleBase" id="RU362076"/>
    </source>
</evidence>
<dbReference type="EMBL" id="CP098747">
    <property type="protein sequence ID" value="USG60500.1"/>
    <property type="molecule type" value="Genomic_DNA"/>
</dbReference>
<keyword evidence="3 5" id="KW-1005">Bacterial flagellum biogenesis</keyword>
<feature type="domain" description="FlgD/Vpr Ig-like" evidence="6">
    <location>
        <begin position="113"/>
        <end position="180"/>
    </location>
</feature>
<evidence type="ECO:0000256" key="1">
    <source>
        <dbReference type="ARBA" id="ARBA00010577"/>
    </source>
</evidence>
<dbReference type="InterPro" id="IPR025965">
    <property type="entry name" value="FlgD/Vpr_Ig-like"/>
</dbReference>
<gene>
    <name evidence="7" type="ORF">NBZ79_15145</name>
</gene>
<evidence type="ECO:0000313" key="8">
    <source>
        <dbReference type="Proteomes" id="UP001056291"/>
    </source>
</evidence>
<keyword evidence="8" id="KW-1185">Reference proteome</keyword>
<sequence>MTIAEINAGLGLVDSAANTASTNLASNFDDFLTLLTTQLTNQDPLNPTDSNEFTNQLVNFTNVEQNIATNQNLEALLQLQQLNQQNGTASAMINYLGKTVGSYLNVAALDSTGASWNIDLAGSAATVEYEIYDVNGTKVYSEEADGASAGAQVFSWDGEKTDGSTADDGQYYLVVKAESAGGNSVDVSYDFVGEAESMETINGTPVLKVGGVYLTLDQITTVSVTNNNNPAA</sequence>
<dbReference type="InterPro" id="IPR005648">
    <property type="entry name" value="FlgD"/>
</dbReference>
<evidence type="ECO:0000256" key="4">
    <source>
        <dbReference type="ARBA" id="ARBA00024746"/>
    </source>
</evidence>
<dbReference type="Gene3D" id="2.30.30.910">
    <property type="match status" value="1"/>
</dbReference>